<comment type="similarity">
    <text evidence="6">Belongs to the GTP-dependent DPCK family.</text>
</comment>
<dbReference type="EC" id="2.7.1.237" evidence="6"/>
<comment type="function">
    <text evidence="6">Catalyzes the GTP-dependent phosphorylation of the 3'-hydroxyl group of dephosphocoenzyme A to form coenzyme A (CoA).</text>
</comment>
<evidence type="ECO:0000256" key="6">
    <source>
        <dbReference type="HAMAP-Rule" id="MF_00590"/>
    </source>
</evidence>
<reference evidence="8 10" key="1">
    <citation type="submission" date="2016-04" db="EMBL/GenBank/DDBJ databases">
        <title>Genome sequence of Methanosphaera cuniculi DSM 4103.</title>
        <authorList>
            <person name="Poehlein A."/>
            <person name="Seedorf H."/>
            <person name="Daniel R."/>
        </authorList>
    </citation>
    <scope>NUCLEOTIDE SEQUENCE [LARGE SCALE GENOMIC DNA]</scope>
    <source>
        <strain evidence="8 10">DSM 4103</strain>
    </source>
</reference>
<dbReference type="Pfam" id="PF04019">
    <property type="entry name" value="DUF359"/>
    <property type="match status" value="1"/>
</dbReference>
<dbReference type="Proteomes" id="UP000217528">
    <property type="component" value="Unassembled WGS sequence"/>
</dbReference>
<dbReference type="HAMAP" id="MF_00590">
    <property type="entry name" value="Dephospho_CoA_kinase_GTP_dep"/>
    <property type="match status" value="1"/>
</dbReference>
<evidence type="ECO:0000256" key="2">
    <source>
        <dbReference type="ARBA" id="ARBA00022741"/>
    </source>
</evidence>
<comment type="caution">
    <text evidence="6">Lacks conserved residue(s) required for the propagation of feature annotation.</text>
</comment>
<comment type="caution">
    <text evidence="7">The sequence shown here is derived from an EMBL/GenBank/DDBJ whole genome shotgun (WGS) entry which is preliminary data.</text>
</comment>
<reference evidence="7 9" key="2">
    <citation type="journal article" date="2017" name="BMC Genomics">
        <title>Genomic analysis of methanogenic archaea reveals a shift towards energy conservation.</title>
        <authorList>
            <person name="Gilmore S.P."/>
            <person name="Henske J.K."/>
            <person name="Sexton J.A."/>
            <person name="Solomon K.V."/>
            <person name="Seppala S."/>
            <person name="Yoo J.I."/>
            <person name="Huyett L.M."/>
            <person name="Pressman A."/>
            <person name="Cogan J.Z."/>
            <person name="Kivenson V."/>
            <person name="Peng X."/>
            <person name="Tan Y."/>
            <person name="Valentine D.L."/>
            <person name="O'Malley M.A."/>
        </authorList>
    </citation>
    <scope>NUCLEOTIDE SEQUENCE [LARGE SCALE GENOMIC DNA]</scope>
    <source>
        <strain evidence="7 9">1R-7</strain>
    </source>
</reference>
<dbReference type="PIRSF" id="PIRSF006533">
    <property type="entry name" value="UCP006533"/>
    <property type="match status" value="1"/>
</dbReference>
<evidence type="ECO:0000313" key="10">
    <source>
        <dbReference type="Proteomes" id="UP000246004"/>
    </source>
</evidence>
<dbReference type="EMBL" id="LMVN01000024">
    <property type="protein sequence ID" value="PAV06885.1"/>
    <property type="molecule type" value="Genomic_DNA"/>
</dbReference>
<keyword evidence="9" id="KW-1185">Reference proteome</keyword>
<dbReference type="UniPathway" id="UPA00241"/>
<dbReference type="RefSeq" id="WP_095609060.1">
    <property type="nucleotide sequence ID" value="NZ_LMVN01000024.1"/>
</dbReference>
<dbReference type="PANTHER" id="PTHR40732">
    <property type="entry name" value="UPF0218 PROTEIN TK1697"/>
    <property type="match status" value="1"/>
</dbReference>
<feature type="binding site" evidence="6">
    <location>
        <position position="64"/>
    </location>
    <ligand>
        <name>GTP</name>
        <dbReference type="ChEBI" id="CHEBI:37565"/>
    </ligand>
</feature>
<organism evidence="7 9">
    <name type="scientific">Methanosphaera cuniculi</name>
    <dbReference type="NCBI Taxonomy" id="1077256"/>
    <lineage>
        <taxon>Archaea</taxon>
        <taxon>Methanobacteriati</taxon>
        <taxon>Methanobacteriota</taxon>
        <taxon>Methanomada group</taxon>
        <taxon>Methanobacteria</taxon>
        <taxon>Methanobacteriales</taxon>
        <taxon>Methanobacteriaceae</taxon>
        <taxon>Methanosphaera</taxon>
    </lineage>
</organism>
<dbReference type="Proteomes" id="UP000246004">
    <property type="component" value="Unassembled WGS sequence"/>
</dbReference>
<evidence type="ECO:0000256" key="5">
    <source>
        <dbReference type="ARBA" id="ARBA00023134"/>
    </source>
</evidence>
<gene>
    <name evidence="7" type="ORF">ASJ82_07140</name>
    <name evidence="8" type="ORF">MSCUN_03580</name>
</gene>
<dbReference type="GO" id="GO:0016301">
    <property type="term" value="F:kinase activity"/>
    <property type="evidence" value="ECO:0007669"/>
    <property type="project" value="UniProtKB-UniRule"/>
</dbReference>
<sequence>MLILPKNLRQDLKEPLGELHKSIDLIEDPLEKQLSEDKLIISIGDVTSRNLVEANLIPQICIIDNLIEREPVQNNLNHTDNIIYVDNPAGTLTEQLEDAINKTLKEASKDNPAIIIVDGEEDLAVLPCVLNAPKDTLILYGQPKEGVVLLNVNEAYEKAENYYKQLINEEKKIE</sequence>
<protein>
    <recommendedName>
        <fullName evidence="6">GTP-dependent dephospho-CoA kinase</fullName>
        <ecNumber evidence="6">2.7.1.237</ecNumber>
    </recommendedName>
    <alternativeName>
        <fullName evidence="6">Dephospho-coenzyme A kinase</fullName>
        <shortName evidence="6">DPCK</shortName>
    </alternativeName>
</protein>
<dbReference type="AlphaFoldDB" id="A0A2A2HBZ9"/>
<dbReference type="OrthoDB" id="15447at2157"/>
<evidence type="ECO:0000313" key="8">
    <source>
        <dbReference type="EMBL" id="PWL08645.1"/>
    </source>
</evidence>
<evidence type="ECO:0000256" key="1">
    <source>
        <dbReference type="ARBA" id="ARBA00022679"/>
    </source>
</evidence>
<evidence type="ECO:0000313" key="9">
    <source>
        <dbReference type="Proteomes" id="UP000217528"/>
    </source>
</evidence>
<keyword evidence="3 6" id="KW-0418">Kinase</keyword>
<dbReference type="GO" id="GO:0015937">
    <property type="term" value="P:coenzyme A biosynthetic process"/>
    <property type="evidence" value="ECO:0007669"/>
    <property type="project" value="UniProtKB-UniRule"/>
</dbReference>
<evidence type="ECO:0000256" key="4">
    <source>
        <dbReference type="ARBA" id="ARBA00022993"/>
    </source>
</evidence>
<keyword evidence="4 6" id="KW-0173">Coenzyme A biosynthesis</keyword>
<feature type="binding site" evidence="6">
    <location>
        <position position="121"/>
    </location>
    <ligand>
        <name>GTP</name>
        <dbReference type="ChEBI" id="CHEBI:37565"/>
    </ligand>
</feature>
<accession>A0A2A2HBZ9</accession>
<feature type="binding site" evidence="6">
    <location>
        <position position="46"/>
    </location>
    <ligand>
        <name>GTP</name>
        <dbReference type="ChEBI" id="CHEBI:37565"/>
    </ligand>
</feature>
<feature type="binding site" evidence="6">
    <location>
        <position position="45"/>
    </location>
    <ligand>
        <name>GTP</name>
        <dbReference type="ChEBI" id="CHEBI:37565"/>
    </ligand>
</feature>
<keyword evidence="1 6" id="KW-0808">Transferase</keyword>
<dbReference type="GO" id="GO:0005525">
    <property type="term" value="F:GTP binding"/>
    <property type="evidence" value="ECO:0007669"/>
    <property type="project" value="UniProtKB-UniRule"/>
</dbReference>
<proteinExistence type="inferred from homology"/>
<comment type="pathway">
    <text evidence="6">Cofactor biosynthesis; coenzyme A biosynthesis.</text>
</comment>
<dbReference type="PANTHER" id="PTHR40732:SF1">
    <property type="entry name" value="GTP-DEPENDENT DEPHOSPHO-COA KINASE"/>
    <property type="match status" value="1"/>
</dbReference>
<name>A0A2A2HBZ9_9EURY</name>
<evidence type="ECO:0000256" key="3">
    <source>
        <dbReference type="ARBA" id="ARBA00022777"/>
    </source>
</evidence>
<dbReference type="InterPro" id="IPR007164">
    <property type="entry name" value="GTP-dep_dephospho-CoA_kin"/>
</dbReference>
<dbReference type="EMBL" id="LWMS01000010">
    <property type="protein sequence ID" value="PWL08645.1"/>
    <property type="molecule type" value="Genomic_DNA"/>
</dbReference>
<keyword evidence="5 6" id="KW-0342">GTP-binding</keyword>
<keyword evidence="2 6" id="KW-0547">Nucleotide-binding</keyword>
<evidence type="ECO:0000313" key="7">
    <source>
        <dbReference type="EMBL" id="PAV06885.1"/>
    </source>
</evidence>
<comment type="catalytic activity">
    <reaction evidence="6">
        <text>3'-dephospho-CoA + GTP = GDP + CoA + H(+)</text>
        <dbReference type="Rhea" id="RHEA:61156"/>
        <dbReference type="ChEBI" id="CHEBI:15378"/>
        <dbReference type="ChEBI" id="CHEBI:37565"/>
        <dbReference type="ChEBI" id="CHEBI:57287"/>
        <dbReference type="ChEBI" id="CHEBI:57328"/>
        <dbReference type="ChEBI" id="CHEBI:58189"/>
        <dbReference type="EC" id="2.7.1.237"/>
    </reaction>
</comment>